<dbReference type="EMBL" id="CAJOBB010004136">
    <property type="protein sequence ID" value="CAF4075960.1"/>
    <property type="molecule type" value="Genomic_DNA"/>
</dbReference>
<evidence type="ECO:0000313" key="12">
    <source>
        <dbReference type="EMBL" id="CAF3769180.1"/>
    </source>
</evidence>
<dbReference type="EMBL" id="CAJNOE010000012">
    <property type="protein sequence ID" value="CAF0725856.1"/>
    <property type="molecule type" value="Genomic_DNA"/>
</dbReference>
<dbReference type="InterPro" id="IPR036866">
    <property type="entry name" value="RibonucZ/Hydroxyglut_hydro"/>
</dbReference>
<evidence type="ECO:0000313" key="11">
    <source>
        <dbReference type="EMBL" id="CAF0764752.1"/>
    </source>
</evidence>
<accession>A0A819AWV4</accession>
<evidence type="ECO:0000259" key="8">
    <source>
        <dbReference type="SMART" id="SM01098"/>
    </source>
</evidence>
<dbReference type="InterPro" id="IPR001279">
    <property type="entry name" value="Metallo-B-lactamas"/>
</dbReference>
<dbReference type="SUPFAM" id="SSF56281">
    <property type="entry name" value="Metallo-hydrolase/oxidoreductase"/>
    <property type="match status" value="1"/>
</dbReference>
<feature type="domain" description="Pre-mRNA 3'-end-processing endonuclease polyadenylation factor C-term" evidence="8">
    <location>
        <begin position="482"/>
        <end position="681"/>
    </location>
</feature>
<keyword evidence="3" id="KW-0540">Nuclease</keyword>
<sequence length="688" mass="77247">MTTNKRKELIHDDSDKLIVRPLGAGQEVGRSCIYLEFKGKKILLDFGIHPGLSGRTALPFIDNIDPEELDLLLISHFHLDHCGALPWFLNKTNFKGRCFMTHATKAIYKWLLSDCIRVSNVSADETLYTEAELTASMPHIETINFHQEMEVNGIKFCCYHAGHVLGAAMFVIEIAGVKILYTGDFSRQEDRHLMAAEVPNIRPDVLITEATYGVHVHEPREQRENRFTGLINNIISRGGRCLIPVFALGRAQELLLILDEYWALHPELHEIPIYYASSLAKKCMSVYQTYIDAMNDKIKKQSAISNPFKFKHIASLKTIDDFEDIGPCVVLASPGMMQSGLSRELFESWCTDKRNGVIIAGYCVEGTLAKMILSEPEEIPTMSGSKLPLKCSVDYISFSAHTDCNQTTDFIRELRPPHVILVHGESTEMNRLRSHLIRKFEDDPECKLLVYTPKNTQSVELRFRGEKTAKVVGQLAAEKPAEGNILSGILVRRNFKLHMMAPEDLQNYTSLTRSTVTQHLGIPFTAAPRSLVLNLSQVAGELEQVGEPKKPGIRVFGAINIFLENKMIVLEWESSPVNDVYADAVVTVILKTESGDCPGNTDTPIQVNKKHVRDCLQETLKDMYGATIFTISEDQQELSVTIDDKKATIDLETFEVKCDDEEIHSMIDVTVKHLSSCIQPLKLTPATT</sequence>
<evidence type="ECO:0000313" key="14">
    <source>
        <dbReference type="EMBL" id="CAF4075960.1"/>
    </source>
</evidence>
<dbReference type="GO" id="GO:0005847">
    <property type="term" value="C:mRNA cleavage and polyadenylation specificity factor complex"/>
    <property type="evidence" value="ECO:0007669"/>
    <property type="project" value="TreeGrafter"/>
</dbReference>
<name>A0A819AWV4_9BILA</name>
<comment type="subcellular location">
    <subcellularLocation>
        <location evidence="1">Nucleus</location>
    </subcellularLocation>
</comment>
<evidence type="ECO:0000256" key="2">
    <source>
        <dbReference type="ARBA" id="ARBA00022664"/>
    </source>
</evidence>
<dbReference type="Proteomes" id="UP000663860">
    <property type="component" value="Unassembled WGS sequence"/>
</dbReference>
<dbReference type="SMART" id="SM00849">
    <property type="entry name" value="Lactamase_B"/>
    <property type="match status" value="1"/>
</dbReference>
<organism evidence="13 15">
    <name type="scientific">Adineta steineri</name>
    <dbReference type="NCBI Taxonomy" id="433720"/>
    <lineage>
        <taxon>Eukaryota</taxon>
        <taxon>Metazoa</taxon>
        <taxon>Spiralia</taxon>
        <taxon>Gnathifera</taxon>
        <taxon>Rotifera</taxon>
        <taxon>Eurotatoria</taxon>
        <taxon>Bdelloidea</taxon>
        <taxon>Adinetida</taxon>
        <taxon>Adinetidae</taxon>
        <taxon>Adineta</taxon>
    </lineage>
</organism>
<evidence type="ECO:0000313" key="13">
    <source>
        <dbReference type="EMBL" id="CAF3791783.1"/>
    </source>
</evidence>
<gene>
    <name evidence="9" type="ORF">IZO911_LOCUS2407</name>
    <name evidence="10" type="ORF">JYZ213_LOCUS1282</name>
    <name evidence="14" type="ORF">KXQ929_LOCUS33042</name>
    <name evidence="13" type="ORF">OKA104_LOCUS17954</name>
    <name evidence="12" type="ORF">OXD698_LOCUS16486</name>
    <name evidence="11" type="ORF">VCS650_LOCUS2019</name>
</gene>
<dbReference type="FunFam" id="3.40.50.10890:FF:000001">
    <property type="entry name" value="Cleavage and polyadenylation specificity factor subunit 3"/>
    <property type="match status" value="1"/>
</dbReference>
<dbReference type="GO" id="GO:0004521">
    <property type="term" value="F:RNA endonuclease activity"/>
    <property type="evidence" value="ECO:0007669"/>
    <property type="project" value="TreeGrafter"/>
</dbReference>
<evidence type="ECO:0000256" key="3">
    <source>
        <dbReference type="ARBA" id="ARBA00022722"/>
    </source>
</evidence>
<dbReference type="Pfam" id="PF07521">
    <property type="entry name" value="RMMBL"/>
    <property type="match status" value="1"/>
</dbReference>
<dbReference type="Gene3D" id="3.60.15.10">
    <property type="entry name" value="Ribonuclease Z/Hydroxyacylglutathione hydrolase-like"/>
    <property type="match status" value="1"/>
</dbReference>
<dbReference type="EMBL" id="CAJNON010000010">
    <property type="protein sequence ID" value="CAF0764752.1"/>
    <property type="molecule type" value="Genomic_DNA"/>
</dbReference>
<dbReference type="GO" id="GO:0004534">
    <property type="term" value="F:5'-3' RNA exonuclease activity"/>
    <property type="evidence" value="ECO:0007669"/>
    <property type="project" value="TreeGrafter"/>
</dbReference>
<feature type="domain" description="Beta-Casp" evidence="7">
    <location>
        <begin position="251"/>
        <end position="372"/>
    </location>
</feature>
<dbReference type="CDD" id="cd16292">
    <property type="entry name" value="CPSF3-like_MBL-fold"/>
    <property type="match status" value="1"/>
</dbReference>
<comment type="caution">
    <text evidence="13">The sequence shown here is derived from an EMBL/GenBank/DDBJ whole genome shotgun (WGS) entry which is preliminary data.</text>
</comment>
<dbReference type="OrthoDB" id="10249535at2759"/>
<dbReference type="PANTHER" id="PTHR11203:SF11">
    <property type="entry name" value="CLEAVAGE AND POLYADENYLATION SPECIFICITY FACTOR SUBUNIT 3"/>
    <property type="match status" value="1"/>
</dbReference>
<dbReference type="GO" id="GO:0006398">
    <property type="term" value="P:mRNA 3'-end processing by stem-loop binding and cleavage"/>
    <property type="evidence" value="ECO:0007669"/>
    <property type="project" value="TreeGrafter"/>
</dbReference>
<dbReference type="Pfam" id="PF11718">
    <property type="entry name" value="CPSF73-100_C"/>
    <property type="match status" value="1"/>
</dbReference>
<dbReference type="EMBL" id="CAJNOG010000006">
    <property type="protein sequence ID" value="CAF0732203.1"/>
    <property type="molecule type" value="Genomic_DNA"/>
</dbReference>
<evidence type="ECO:0000259" key="6">
    <source>
        <dbReference type="SMART" id="SM00849"/>
    </source>
</evidence>
<dbReference type="SMART" id="SM01098">
    <property type="entry name" value="CPSF73-100_C"/>
    <property type="match status" value="1"/>
</dbReference>
<dbReference type="PANTHER" id="PTHR11203">
    <property type="entry name" value="CLEAVAGE AND POLYADENYLATION SPECIFICITY FACTOR FAMILY MEMBER"/>
    <property type="match status" value="1"/>
</dbReference>
<evidence type="ECO:0000256" key="5">
    <source>
        <dbReference type="ARBA" id="ARBA00023242"/>
    </source>
</evidence>
<dbReference type="AlphaFoldDB" id="A0A819AWV4"/>
<dbReference type="Proteomes" id="UP000663891">
    <property type="component" value="Unassembled WGS sequence"/>
</dbReference>
<keyword evidence="4" id="KW-0378">Hydrolase</keyword>
<keyword evidence="2" id="KW-0507">mRNA processing</keyword>
<dbReference type="Proteomes" id="UP000663881">
    <property type="component" value="Unassembled WGS sequence"/>
</dbReference>
<dbReference type="Proteomes" id="UP000663844">
    <property type="component" value="Unassembled WGS sequence"/>
</dbReference>
<evidence type="ECO:0000313" key="15">
    <source>
        <dbReference type="Proteomes" id="UP000663881"/>
    </source>
</evidence>
<keyword evidence="5" id="KW-0539">Nucleus</keyword>
<dbReference type="Pfam" id="PF10996">
    <property type="entry name" value="Beta-Casp"/>
    <property type="match status" value="1"/>
</dbReference>
<feature type="domain" description="Metallo-beta-lactamase" evidence="6">
    <location>
        <begin position="29"/>
        <end position="239"/>
    </location>
</feature>
<evidence type="ECO:0000259" key="7">
    <source>
        <dbReference type="SMART" id="SM01027"/>
    </source>
</evidence>
<proteinExistence type="predicted"/>
<dbReference type="InterPro" id="IPR022712">
    <property type="entry name" value="Beta_Casp"/>
</dbReference>
<dbReference type="Gene3D" id="3.40.50.10890">
    <property type="match status" value="1"/>
</dbReference>
<evidence type="ECO:0008006" key="16">
    <source>
        <dbReference type="Google" id="ProtNLM"/>
    </source>
</evidence>
<evidence type="ECO:0000313" key="9">
    <source>
        <dbReference type="EMBL" id="CAF0725856.1"/>
    </source>
</evidence>
<evidence type="ECO:0000256" key="4">
    <source>
        <dbReference type="ARBA" id="ARBA00022801"/>
    </source>
</evidence>
<dbReference type="EMBL" id="CAJOAZ010001130">
    <property type="protein sequence ID" value="CAF3769180.1"/>
    <property type="molecule type" value="Genomic_DNA"/>
</dbReference>
<protein>
    <recommendedName>
        <fullName evidence="16">Cleavage and polyadenylation specificity factor subunit 3</fullName>
    </recommendedName>
</protein>
<dbReference type="Pfam" id="PF16661">
    <property type="entry name" value="Lactamase_B_6"/>
    <property type="match status" value="1"/>
</dbReference>
<dbReference type="Proteomes" id="UP000663845">
    <property type="component" value="Unassembled WGS sequence"/>
</dbReference>
<dbReference type="SMART" id="SM01027">
    <property type="entry name" value="Beta-Casp"/>
    <property type="match status" value="1"/>
</dbReference>
<evidence type="ECO:0000256" key="1">
    <source>
        <dbReference type="ARBA" id="ARBA00004123"/>
    </source>
</evidence>
<dbReference type="InterPro" id="IPR021718">
    <property type="entry name" value="CPSF73-100_C"/>
</dbReference>
<dbReference type="Proteomes" id="UP000663868">
    <property type="component" value="Unassembled WGS sequence"/>
</dbReference>
<dbReference type="InterPro" id="IPR050698">
    <property type="entry name" value="MBL"/>
</dbReference>
<reference evidence="13" key="1">
    <citation type="submission" date="2021-02" db="EMBL/GenBank/DDBJ databases">
        <authorList>
            <person name="Nowell W R."/>
        </authorList>
    </citation>
    <scope>NUCLEOTIDE SEQUENCE</scope>
</reference>
<dbReference type="InterPro" id="IPR011108">
    <property type="entry name" value="RMMBL"/>
</dbReference>
<dbReference type="EMBL" id="CAJOAY010001091">
    <property type="protein sequence ID" value="CAF3791783.1"/>
    <property type="molecule type" value="Genomic_DNA"/>
</dbReference>
<evidence type="ECO:0000313" key="10">
    <source>
        <dbReference type="EMBL" id="CAF0732203.1"/>
    </source>
</evidence>
<dbReference type="GO" id="GO:0003723">
    <property type="term" value="F:RNA binding"/>
    <property type="evidence" value="ECO:0007669"/>
    <property type="project" value="TreeGrafter"/>
</dbReference>